<reference evidence="1 2" key="1">
    <citation type="journal article" date="2021" name="Hortic Res">
        <title>High-quality reference genome and annotation aids understanding of berry development for evergreen blueberry (Vaccinium darrowii).</title>
        <authorList>
            <person name="Yu J."/>
            <person name="Hulse-Kemp A.M."/>
            <person name="Babiker E."/>
            <person name="Staton M."/>
        </authorList>
    </citation>
    <scope>NUCLEOTIDE SEQUENCE [LARGE SCALE GENOMIC DNA]</scope>
    <source>
        <strain evidence="2">cv. NJ 8807/NJ 8810</strain>
        <tissue evidence="1">Young leaf</tissue>
    </source>
</reference>
<accession>A0ACB7Z5R3</accession>
<name>A0ACB7Z5R3_9ERIC</name>
<gene>
    <name evidence="1" type="ORF">Vadar_021208</name>
</gene>
<dbReference type="EMBL" id="CM037154">
    <property type="protein sequence ID" value="KAH7861064.1"/>
    <property type="molecule type" value="Genomic_DNA"/>
</dbReference>
<sequence length="594" mass="67685">MIEESWGISASKFLTSHSRSVGAPWFKKFFSNFGQVGDCHIPNKRSRRTGNRFGFIRFKYSREVEVAIAKANGLWIGRRNLIVERASFDHEFVTPKHDIQSGNFRQYQVEEKKFDQKYDENGGFVKQVEKNVTLYVQPVATEWLRRSAVAKLKEISTSELIQKAFTEINFNENNFDNGSPLSLVLQQWSSSSNQQVKPIISMGTNYPVRKKPTVDSPGPRKVKNWFKSIKPRNGEAAGTSRLVWLKCRGMPLNSWCYQTFKRIGEIWSNFITLDVETLKEETFDVGRMLVSTDFQQKIDEWVNIVVRGKNYQVKVWEEVCDDFFNEKSVRDWVKSHLPDCEGHIDSTIHSNQVEKGNKINSPRINDNSSPDMIIKNPPVISVETPQGKNGPVENEEIANQNVNTNILKEAEGKELNQLKNFEVVAPNLANGSPETINETGGTKQTSGSKLEKRPRRKLNAKVADNVLETIIEEDEESMVGETPNVVTNPRLFEEQEVVLINDEQFVDGPNNSGAEPNLGIPKSLIAREKRAKLRKNIRDILGDNDEEGRYEDSLNKHSDSINSEDILRRNSIIIKGFEEQTSRLGVVHHESEAM</sequence>
<keyword evidence="2" id="KW-1185">Reference proteome</keyword>
<proteinExistence type="predicted"/>
<comment type="caution">
    <text evidence="1">The sequence shown here is derived from an EMBL/GenBank/DDBJ whole genome shotgun (WGS) entry which is preliminary data.</text>
</comment>
<evidence type="ECO:0000313" key="1">
    <source>
        <dbReference type="EMBL" id="KAH7861064.1"/>
    </source>
</evidence>
<protein>
    <submittedName>
        <fullName evidence="1">Uncharacterized protein</fullName>
    </submittedName>
</protein>
<organism evidence="1 2">
    <name type="scientific">Vaccinium darrowii</name>
    <dbReference type="NCBI Taxonomy" id="229202"/>
    <lineage>
        <taxon>Eukaryota</taxon>
        <taxon>Viridiplantae</taxon>
        <taxon>Streptophyta</taxon>
        <taxon>Embryophyta</taxon>
        <taxon>Tracheophyta</taxon>
        <taxon>Spermatophyta</taxon>
        <taxon>Magnoliopsida</taxon>
        <taxon>eudicotyledons</taxon>
        <taxon>Gunneridae</taxon>
        <taxon>Pentapetalae</taxon>
        <taxon>asterids</taxon>
        <taxon>Ericales</taxon>
        <taxon>Ericaceae</taxon>
        <taxon>Vaccinioideae</taxon>
        <taxon>Vaccinieae</taxon>
        <taxon>Vaccinium</taxon>
    </lineage>
</organism>
<evidence type="ECO:0000313" key="2">
    <source>
        <dbReference type="Proteomes" id="UP000828048"/>
    </source>
</evidence>
<dbReference type="Proteomes" id="UP000828048">
    <property type="component" value="Chromosome 4"/>
</dbReference>